<evidence type="ECO:0000313" key="6">
    <source>
        <dbReference type="Proteomes" id="UP000326198"/>
    </source>
</evidence>
<dbReference type="Pfam" id="PF11807">
    <property type="entry name" value="UstYa"/>
    <property type="match status" value="1"/>
</dbReference>
<comment type="similarity">
    <text evidence="2">Belongs to the ustYa family.</text>
</comment>
<feature type="transmembrane region" description="Helical" evidence="4">
    <location>
        <begin position="49"/>
        <end position="70"/>
    </location>
</feature>
<keyword evidence="4" id="KW-1133">Transmembrane helix</keyword>
<evidence type="ECO:0000313" key="5">
    <source>
        <dbReference type="EMBL" id="KAE8378327.1"/>
    </source>
</evidence>
<keyword evidence="4" id="KW-0472">Membrane</keyword>
<reference evidence="5 6" key="1">
    <citation type="submission" date="2019-04" db="EMBL/GenBank/DDBJ databases">
        <title>Friends and foes A comparative genomics studyof 23 Aspergillus species from section Flavi.</title>
        <authorList>
            <consortium name="DOE Joint Genome Institute"/>
            <person name="Kjaerbolling I."/>
            <person name="Vesth T."/>
            <person name="Frisvad J.C."/>
            <person name="Nybo J.L."/>
            <person name="Theobald S."/>
            <person name="Kildgaard S."/>
            <person name="Isbrandt T."/>
            <person name="Kuo A."/>
            <person name="Sato A."/>
            <person name="Lyhne E.K."/>
            <person name="Kogle M.E."/>
            <person name="Wiebenga A."/>
            <person name="Kun R.S."/>
            <person name="Lubbers R.J."/>
            <person name="Makela M.R."/>
            <person name="Barry K."/>
            <person name="Chovatia M."/>
            <person name="Clum A."/>
            <person name="Daum C."/>
            <person name="Haridas S."/>
            <person name="He G."/>
            <person name="LaButti K."/>
            <person name="Lipzen A."/>
            <person name="Mondo S."/>
            <person name="Riley R."/>
            <person name="Salamov A."/>
            <person name="Simmons B.A."/>
            <person name="Magnuson J.K."/>
            <person name="Henrissat B."/>
            <person name="Mortensen U.H."/>
            <person name="Larsen T.O."/>
            <person name="Devries R.P."/>
            <person name="Grigoriev I.V."/>
            <person name="Machida M."/>
            <person name="Baker S.E."/>
            <person name="Andersen M.R."/>
        </authorList>
    </citation>
    <scope>NUCLEOTIDE SEQUENCE [LARGE SCALE GENOMIC DNA]</scope>
    <source>
        <strain evidence="5 6">IBT 29228</strain>
    </source>
</reference>
<dbReference type="PANTHER" id="PTHR33365:SF4">
    <property type="entry name" value="CYCLOCHLOROTINE BIOSYNTHESIS PROTEIN O"/>
    <property type="match status" value="1"/>
</dbReference>
<evidence type="ECO:0000256" key="1">
    <source>
        <dbReference type="ARBA" id="ARBA00004685"/>
    </source>
</evidence>
<evidence type="ECO:0000256" key="2">
    <source>
        <dbReference type="ARBA" id="ARBA00035112"/>
    </source>
</evidence>
<accession>A0A5N7B9A6</accession>
<protein>
    <recommendedName>
        <fullName evidence="7">Tat pathway signal sequence</fullName>
    </recommendedName>
</protein>
<feature type="region of interest" description="Disordered" evidence="3">
    <location>
        <begin position="1"/>
        <end position="37"/>
    </location>
</feature>
<dbReference type="Proteomes" id="UP000326198">
    <property type="component" value="Unassembled WGS sequence"/>
</dbReference>
<comment type="pathway">
    <text evidence="1">Mycotoxin biosynthesis.</text>
</comment>
<dbReference type="GO" id="GO:0043386">
    <property type="term" value="P:mycotoxin biosynthetic process"/>
    <property type="evidence" value="ECO:0007669"/>
    <property type="project" value="InterPro"/>
</dbReference>
<gene>
    <name evidence="5" type="ORF">BDV26DRAFT_281127</name>
</gene>
<dbReference type="AlphaFoldDB" id="A0A5N7B9A6"/>
<name>A0A5N7B9A6_9EURO</name>
<dbReference type="InterPro" id="IPR021765">
    <property type="entry name" value="UstYa-like"/>
</dbReference>
<keyword evidence="4" id="KW-0812">Transmembrane</keyword>
<evidence type="ECO:0000256" key="3">
    <source>
        <dbReference type="SAM" id="MobiDB-lite"/>
    </source>
</evidence>
<keyword evidence="6" id="KW-1185">Reference proteome</keyword>
<proteinExistence type="inferred from homology"/>
<evidence type="ECO:0008006" key="7">
    <source>
        <dbReference type="Google" id="ProtNLM"/>
    </source>
</evidence>
<dbReference type="EMBL" id="ML736209">
    <property type="protein sequence ID" value="KAE8378327.1"/>
    <property type="molecule type" value="Genomic_DNA"/>
</dbReference>
<dbReference type="PANTHER" id="PTHR33365">
    <property type="entry name" value="YALI0B05434P"/>
    <property type="match status" value="1"/>
</dbReference>
<dbReference type="OrthoDB" id="3687641at2759"/>
<evidence type="ECO:0000256" key="4">
    <source>
        <dbReference type="SAM" id="Phobius"/>
    </source>
</evidence>
<sequence>MKSDDTQEDAALLHEPQDEDESTTSSSSTPRKRWQQSIPSSLVPSRTKLLLLLIIVPWLLTCFLAVLLVLDLSARPRCRDPMQSLYSPVQDIEFEETRFYRSRGEDKSPYQGWPTDEIDQLWQDSYINGLNSYLYEDEAEQLPDQTLRVPIPGRENQYMVVLDDVIRQSWYPERYGRGMYHPNGTLDYCQWLHYDHCLDQVRQALMCAADTSVIFFEWSELSNASRPRVDNLHTCRNFDKIRDWAFGRDVGEYHSHRKVVPLGNGQFTIQHTKHTDHGNQSECFAT</sequence>
<organism evidence="5 6">
    <name type="scientific">Aspergillus bertholletiae</name>
    <dbReference type="NCBI Taxonomy" id="1226010"/>
    <lineage>
        <taxon>Eukaryota</taxon>
        <taxon>Fungi</taxon>
        <taxon>Dikarya</taxon>
        <taxon>Ascomycota</taxon>
        <taxon>Pezizomycotina</taxon>
        <taxon>Eurotiomycetes</taxon>
        <taxon>Eurotiomycetidae</taxon>
        <taxon>Eurotiales</taxon>
        <taxon>Aspergillaceae</taxon>
        <taxon>Aspergillus</taxon>
        <taxon>Aspergillus subgen. Circumdati</taxon>
    </lineage>
</organism>
<feature type="compositionally biased region" description="Basic and acidic residues" evidence="3">
    <location>
        <begin position="1"/>
        <end position="16"/>
    </location>
</feature>